<gene>
    <name evidence="1" type="ORF">MBM_01843</name>
</gene>
<protein>
    <submittedName>
        <fullName evidence="1">Uncharacterized protein</fullName>
    </submittedName>
</protein>
<dbReference type="OrthoDB" id="408631at2759"/>
<sequence>MDSRVSCNQAERAATGILEKNGSAFGWADIHPGTDLEDPRLSISSAPRDRLPRKLYIIGCEFDLLCGDAEILAKRLASDGTAQRVGTDDIWEHNGVK</sequence>
<proteinExistence type="predicted"/>
<dbReference type="HOGENOM" id="CLU_2347127_0_0_1"/>
<reference evidence="1 2" key="1">
    <citation type="journal article" date="2012" name="BMC Genomics">
        <title>Sequencing the genome of Marssonina brunnea reveals fungus-poplar co-evolution.</title>
        <authorList>
            <person name="Zhu S."/>
            <person name="Cao Y.-Z."/>
            <person name="Jiang C."/>
            <person name="Tan B.-Y."/>
            <person name="Wang Z."/>
            <person name="Feng S."/>
            <person name="Zhang L."/>
            <person name="Su X.-H."/>
            <person name="Brejova B."/>
            <person name="Vinar T."/>
            <person name="Xu M."/>
            <person name="Wang M.-X."/>
            <person name="Zhang S.-G."/>
            <person name="Huang M.-R."/>
            <person name="Wu R."/>
            <person name="Zhou Y."/>
        </authorList>
    </citation>
    <scope>NUCLEOTIDE SEQUENCE [LARGE SCALE GENOMIC DNA]</scope>
    <source>
        <strain evidence="1 2">MB_m1</strain>
    </source>
</reference>
<organism evidence="1 2">
    <name type="scientific">Marssonina brunnea f. sp. multigermtubi (strain MB_m1)</name>
    <name type="common">Marssonina leaf spot fungus</name>
    <dbReference type="NCBI Taxonomy" id="1072389"/>
    <lineage>
        <taxon>Eukaryota</taxon>
        <taxon>Fungi</taxon>
        <taxon>Dikarya</taxon>
        <taxon>Ascomycota</taxon>
        <taxon>Pezizomycotina</taxon>
        <taxon>Leotiomycetes</taxon>
        <taxon>Helotiales</taxon>
        <taxon>Drepanopezizaceae</taxon>
        <taxon>Drepanopeziza</taxon>
    </lineage>
</organism>
<name>K1X3S6_MARBU</name>
<dbReference type="Proteomes" id="UP000006753">
    <property type="component" value="Unassembled WGS sequence"/>
</dbReference>
<dbReference type="InterPro" id="IPR029058">
    <property type="entry name" value="AB_hydrolase_fold"/>
</dbReference>
<evidence type="ECO:0000313" key="2">
    <source>
        <dbReference type="Proteomes" id="UP000006753"/>
    </source>
</evidence>
<dbReference type="KEGG" id="mbe:MBM_01843"/>
<dbReference type="Gene3D" id="3.40.50.1820">
    <property type="entry name" value="alpha/beta hydrolase"/>
    <property type="match status" value="1"/>
</dbReference>
<dbReference type="InParanoid" id="K1X3S6"/>
<accession>K1X3S6</accession>
<keyword evidence="2" id="KW-1185">Reference proteome</keyword>
<dbReference type="AlphaFoldDB" id="K1X3S6"/>
<evidence type="ECO:0000313" key="1">
    <source>
        <dbReference type="EMBL" id="EKD19891.1"/>
    </source>
</evidence>
<dbReference type="EMBL" id="JH921430">
    <property type="protein sequence ID" value="EKD19891.1"/>
    <property type="molecule type" value="Genomic_DNA"/>
</dbReference>